<evidence type="ECO:0000313" key="3">
    <source>
        <dbReference type="Proteomes" id="UP000239504"/>
    </source>
</evidence>
<feature type="transmembrane region" description="Helical" evidence="1">
    <location>
        <begin position="12"/>
        <end position="35"/>
    </location>
</feature>
<gene>
    <name evidence="2" type="ORF">CW354_19065</name>
</gene>
<feature type="transmembrane region" description="Helical" evidence="1">
    <location>
        <begin position="148"/>
        <end position="171"/>
    </location>
</feature>
<evidence type="ECO:0000256" key="1">
    <source>
        <dbReference type="SAM" id="Phobius"/>
    </source>
</evidence>
<name>A0A2S7K1Q3_9PROT</name>
<dbReference type="EMBL" id="PJCH01000015">
    <property type="protein sequence ID" value="PQA86432.1"/>
    <property type="molecule type" value="Genomic_DNA"/>
</dbReference>
<proteinExistence type="predicted"/>
<sequence length="239" mass="24843">MVFHSGAFGYPAFMLAFLADLFAFPLLVLELAGGALGFSAEAFARAAASGEAQTAALVIAFLAGVSEMLGQSVILVINRVALYRFLASLAFTGASYVLTALAWALFAIAVSPLTRLGVLTPNEIAGVVGVVSLAFAPRLFGVFSIAPYFGLALGHVLEAWAMVLAVFGLHAGFGLPLAAALFCGGAGWAVSYVVRAYLGHLLAKPLGRVRVLVSGSPLDKTPQQIIDDMTRRLKPGSKA</sequence>
<feature type="transmembrane region" description="Helical" evidence="1">
    <location>
        <begin position="116"/>
        <end position="136"/>
    </location>
</feature>
<dbReference type="OrthoDB" id="5145700at2"/>
<organism evidence="2 3">
    <name type="scientific">Hyphococcus luteus</name>
    <dbReference type="NCBI Taxonomy" id="2058213"/>
    <lineage>
        <taxon>Bacteria</taxon>
        <taxon>Pseudomonadati</taxon>
        <taxon>Pseudomonadota</taxon>
        <taxon>Alphaproteobacteria</taxon>
        <taxon>Parvularculales</taxon>
        <taxon>Parvularculaceae</taxon>
        <taxon>Hyphococcus</taxon>
    </lineage>
</organism>
<keyword evidence="1" id="KW-0812">Transmembrane</keyword>
<dbReference type="Proteomes" id="UP000239504">
    <property type="component" value="Unassembled WGS sequence"/>
</dbReference>
<feature type="transmembrane region" description="Helical" evidence="1">
    <location>
        <begin position="177"/>
        <end position="198"/>
    </location>
</feature>
<keyword evidence="1" id="KW-0472">Membrane</keyword>
<feature type="transmembrane region" description="Helical" evidence="1">
    <location>
        <begin position="55"/>
        <end position="77"/>
    </location>
</feature>
<comment type="caution">
    <text evidence="2">The sequence shown here is derived from an EMBL/GenBank/DDBJ whole genome shotgun (WGS) entry which is preliminary data.</text>
</comment>
<accession>A0A2S7K1Q3</accession>
<dbReference type="RefSeq" id="WP_104831644.1">
    <property type="nucleotide sequence ID" value="NZ_PJCH01000015.1"/>
</dbReference>
<keyword evidence="1" id="KW-1133">Transmembrane helix</keyword>
<evidence type="ECO:0000313" key="2">
    <source>
        <dbReference type="EMBL" id="PQA86432.1"/>
    </source>
</evidence>
<reference evidence="2 3" key="1">
    <citation type="submission" date="2017-12" db="EMBL/GenBank/DDBJ databases">
        <authorList>
            <person name="Hurst M.R.H."/>
        </authorList>
    </citation>
    <scope>NUCLEOTIDE SEQUENCE [LARGE SCALE GENOMIC DNA]</scope>
    <source>
        <strain evidence="2 3">SY-3-19</strain>
    </source>
</reference>
<dbReference type="AlphaFoldDB" id="A0A2S7K1Q3"/>
<protein>
    <submittedName>
        <fullName evidence="2">Uncharacterized protein</fullName>
    </submittedName>
</protein>
<keyword evidence="3" id="KW-1185">Reference proteome</keyword>
<feature type="transmembrane region" description="Helical" evidence="1">
    <location>
        <begin position="89"/>
        <end position="110"/>
    </location>
</feature>